<dbReference type="HOGENOM" id="CLU_703761_0_0_11"/>
<dbReference type="RefSeq" id="WP_015105763.1">
    <property type="nucleotide sequence ID" value="NC_019673.1"/>
</dbReference>
<evidence type="ECO:0000313" key="3">
    <source>
        <dbReference type="Proteomes" id="UP000006281"/>
    </source>
</evidence>
<feature type="region of interest" description="Disordered" evidence="1">
    <location>
        <begin position="203"/>
        <end position="227"/>
    </location>
</feature>
<dbReference type="AlphaFoldDB" id="K0KBU7"/>
<accession>K0KBU7</accession>
<organism evidence="2 3">
    <name type="scientific">Saccharothrix espanaensis (strain ATCC 51144 / DSM 44229 / JCM 9112 / NBRC 15066 / NRRL 15764)</name>
    <dbReference type="NCBI Taxonomy" id="1179773"/>
    <lineage>
        <taxon>Bacteria</taxon>
        <taxon>Bacillati</taxon>
        <taxon>Actinomycetota</taxon>
        <taxon>Actinomycetes</taxon>
        <taxon>Pseudonocardiales</taxon>
        <taxon>Pseudonocardiaceae</taxon>
        <taxon>Saccharothrix</taxon>
    </lineage>
</organism>
<keyword evidence="3" id="KW-1185">Reference proteome</keyword>
<reference evidence="2 3" key="1">
    <citation type="journal article" date="2012" name="BMC Genomics">
        <title>Complete genome sequence of Saccharothrix espanaensis DSM 44229T and comparison to the other completely sequenced Pseudonocardiaceae.</title>
        <authorList>
            <person name="Strobel T."/>
            <person name="Al-Dilaimi A."/>
            <person name="Blom J."/>
            <person name="Gessner A."/>
            <person name="Kalinowski J."/>
            <person name="Luzhetska M."/>
            <person name="Puhler A."/>
            <person name="Szczepanowski R."/>
            <person name="Bechthold A."/>
            <person name="Ruckert C."/>
        </authorList>
    </citation>
    <scope>NUCLEOTIDE SEQUENCE [LARGE SCALE GENOMIC DNA]</scope>
    <source>
        <strain evidence="3">ATCC 51144 / DSM 44229 / JCM 9112 / NBRC 15066 / NRRL 15764</strain>
    </source>
</reference>
<proteinExistence type="predicted"/>
<dbReference type="EMBL" id="HE804045">
    <property type="protein sequence ID" value="CCH35656.1"/>
    <property type="molecule type" value="Genomic_DNA"/>
</dbReference>
<gene>
    <name evidence="2" type="ordered locus">BN6_84410</name>
</gene>
<feature type="compositionally biased region" description="Polar residues" evidence="1">
    <location>
        <begin position="211"/>
        <end position="227"/>
    </location>
</feature>
<evidence type="ECO:0000313" key="2">
    <source>
        <dbReference type="EMBL" id="CCH35656.1"/>
    </source>
</evidence>
<sequence length="392" mass="41253">MPDPIGGAAASALLRTLAGRTARGPEPRGTGKYHYVHTSSTYLRKIRTLGSPEIKGGIEHSERRQWIAADGSGRLLVTQGGQSVQPTGDYAPGRLAAAFITATDSAAVAAELRKRNPQGSTPAAFRSFVGIWKHQVVPSTLQRLLLLDLADHPGLSVDSVPGAFADRPAVAIGHVAEGRRHLLVFDQETGALIGDDVTALDGATPPVPTPATISRTEWHSSGYSTTTAEPGQRPLLFLDVDGPLIPFGGGGAYPAFRSVDGGNPLLERVDPAHGARLAALPCDLVWATTWGADANADIAPLLGLPPLPVVEWPDDGEPAPGGLHWKTRALLAHAGGRSFAWVDDEISDADRAHVAAHHPAPALLHRVDPRRGLADVDHAALADWLRSLRVGA</sequence>
<name>K0KBU7_SACES</name>
<evidence type="ECO:0008006" key="4">
    <source>
        <dbReference type="Google" id="ProtNLM"/>
    </source>
</evidence>
<dbReference type="KEGG" id="sesp:BN6_84410"/>
<protein>
    <recommendedName>
        <fullName evidence="4">Secreted protein</fullName>
    </recommendedName>
</protein>
<dbReference type="STRING" id="1179773.BN6_84410"/>
<dbReference type="PATRIC" id="fig|1179773.3.peg.8524"/>
<dbReference type="eggNOG" id="COG1877">
    <property type="taxonomic scope" value="Bacteria"/>
</dbReference>
<dbReference type="Proteomes" id="UP000006281">
    <property type="component" value="Chromosome"/>
</dbReference>
<evidence type="ECO:0000256" key="1">
    <source>
        <dbReference type="SAM" id="MobiDB-lite"/>
    </source>
</evidence>